<keyword evidence="1" id="KW-0813">Transport</keyword>
<dbReference type="InterPro" id="IPR017871">
    <property type="entry name" value="ABC_transporter-like_CS"/>
</dbReference>
<dbReference type="Pfam" id="PF00005">
    <property type="entry name" value="ABC_tran"/>
    <property type="match status" value="1"/>
</dbReference>
<dbReference type="EMBL" id="JBBKZV010000014">
    <property type="protein sequence ID" value="MEJ8824552.1"/>
    <property type="molecule type" value="Genomic_DNA"/>
</dbReference>
<sequence>MCSNSWSKKRNGGDMNSSAVLPRSARGIEIRGVSKSYGEASVLKSIDLNIAAGELVCFLGPSGCGKTTLLRTIAGFNPADSGDILINGRDVSSLPPNERQCGLVFQAYALFPHMTVRDNVGYGLRVRGWEKKKIAGRVDEMLQLVKLTALADRYPRQMSGGQQQRVAIARALAIQPDALLLDEPLSNLDAKLREEIRFELRTLIKSIGITTIFVTHDQEEAMVVGDRIVVMNQGVIDQVGTAQEIYRRPSTAFVAEFVGQNNLLPVTASPSTTPGRARVEVAGECFDVLCSAPLSAAQPMRLALRPEHITVTESPAPPGTPAIRCTVTLAAFLGATARYEVETAQGAMLKVSTPARELLLPVGQHVNLLLDLSRAVLVPIN</sequence>
<dbReference type="RefSeq" id="WP_340365575.1">
    <property type="nucleotide sequence ID" value="NZ_JBBKZV010000014.1"/>
</dbReference>
<feature type="domain" description="ABC transporter" evidence="5">
    <location>
        <begin position="28"/>
        <end position="258"/>
    </location>
</feature>
<keyword evidence="4 6" id="KW-0067">ATP-binding</keyword>
<evidence type="ECO:0000313" key="6">
    <source>
        <dbReference type="EMBL" id="MEJ8824552.1"/>
    </source>
</evidence>
<proteinExistence type="predicted"/>
<dbReference type="InterPro" id="IPR013611">
    <property type="entry name" value="Transp-assoc_OB_typ2"/>
</dbReference>
<dbReference type="PROSITE" id="PS50893">
    <property type="entry name" value="ABC_TRANSPORTER_2"/>
    <property type="match status" value="1"/>
</dbReference>
<dbReference type="PANTHER" id="PTHR42781:SF4">
    <property type="entry name" value="SPERMIDINE_PUTRESCINE IMPORT ATP-BINDING PROTEIN POTA"/>
    <property type="match status" value="1"/>
</dbReference>
<keyword evidence="2" id="KW-1003">Cell membrane</keyword>
<dbReference type="Gene3D" id="3.40.50.300">
    <property type="entry name" value="P-loop containing nucleotide triphosphate hydrolases"/>
    <property type="match status" value="1"/>
</dbReference>
<keyword evidence="2" id="KW-0472">Membrane</keyword>
<dbReference type="InterPro" id="IPR003593">
    <property type="entry name" value="AAA+_ATPase"/>
</dbReference>
<dbReference type="SMART" id="SM00382">
    <property type="entry name" value="AAA"/>
    <property type="match status" value="1"/>
</dbReference>
<name>A0ABU8W3B8_9BURK</name>
<dbReference type="SUPFAM" id="SSF50331">
    <property type="entry name" value="MOP-like"/>
    <property type="match status" value="1"/>
</dbReference>
<evidence type="ECO:0000259" key="5">
    <source>
        <dbReference type="PROSITE" id="PS50893"/>
    </source>
</evidence>
<dbReference type="PROSITE" id="PS00211">
    <property type="entry name" value="ABC_TRANSPORTER_1"/>
    <property type="match status" value="1"/>
</dbReference>
<reference evidence="6 7" key="1">
    <citation type="submission" date="2024-03" db="EMBL/GenBank/DDBJ databases">
        <title>Novel species of the genus Variovorax.</title>
        <authorList>
            <person name="Liu Q."/>
            <person name="Xin Y.-H."/>
        </authorList>
    </citation>
    <scope>NUCLEOTIDE SEQUENCE [LARGE SCALE GENOMIC DNA]</scope>
    <source>
        <strain evidence="6 7">KACC 18501</strain>
    </source>
</reference>
<dbReference type="InterPro" id="IPR008995">
    <property type="entry name" value="Mo/tungstate-bd_C_term_dom"/>
</dbReference>
<comment type="caution">
    <text evidence="6">The sequence shown here is derived from an EMBL/GenBank/DDBJ whole genome shotgun (WGS) entry which is preliminary data.</text>
</comment>
<keyword evidence="7" id="KW-1185">Reference proteome</keyword>
<organism evidence="6 7">
    <name type="scientific">Variovorax humicola</name>
    <dbReference type="NCBI Taxonomy" id="1769758"/>
    <lineage>
        <taxon>Bacteria</taxon>
        <taxon>Pseudomonadati</taxon>
        <taxon>Pseudomonadota</taxon>
        <taxon>Betaproteobacteria</taxon>
        <taxon>Burkholderiales</taxon>
        <taxon>Comamonadaceae</taxon>
        <taxon>Variovorax</taxon>
    </lineage>
</organism>
<evidence type="ECO:0000256" key="1">
    <source>
        <dbReference type="ARBA" id="ARBA00022448"/>
    </source>
</evidence>
<evidence type="ECO:0000256" key="4">
    <source>
        <dbReference type="ARBA" id="ARBA00022840"/>
    </source>
</evidence>
<dbReference type="Proteomes" id="UP001363010">
    <property type="component" value="Unassembled WGS sequence"/>
</dbReference>
<keyword evidence="3" id="KW-0547">Nucleotide-binding</keyword>
<dbReference type="PANTHER" id="PTHR42781">
    <property type="entry name" value="SPERMIDINE/PUTRESCINE IMPORT ATP-BINDING PROTEIN POTA"/>
    <property type="match status" value="1"/>
</dbReference>
<dbReference type="InterPro" id="IPR050093">
    <property type="entry name" value="ABC_SmlMolc_Importer"/>
</dbReference>
<accession>A0ABU8W3B8</accession>
<dbReference type="Pfam" id="PF08402">
    <property type="entry name" value="TOBE_2"/>
    <property type="match status" value="1"/>
</dbReference>
<dbReference type="SUPFAM" id="SSF52540">
    <property type="entry name" value="P-loop containing nucleoside triphosphate hydrolases"/>
    <property type="match status" value="1"/>
</dbReference>
<evidence type="ECO:0000256" key="3">
    <source>
        <dbReference type="ARBA" id="ARBA00022741"/>
    </source>
</evidence>
<evidence type="ECO:0000256" key="2">
    <source>
        <dbReference type="ARBA" id="ARBA00022475"/>
    </source>
</evidence>
<gene>
    <name evidence="6" type="ORF">WKW80_21355</name>
</gene>
<protein>
    <submittedName>
        <fullName evidence="6">ABC transporter ATP-binding protein</fullName>
    </submittedName>
</protein>
<evidence type="ECO:0000313" key="7">
    <source>
        <dbReference type="Proteomes" id="UP001363010"/>
    </source>
</evidence>
<dbReference type="Gene3D" id="2.40.50.100">
    <property type="match status" value="1"/>
</dbReference>
<dbReference type="InterPro" id="IPR027417">
    <property type="entry name" value="P-loop_NTPase"/>
</dbReference>
<dbReference type="InterPro" id="IPR003439">
    <property type="entry name" value="ABC_transporter-like_ATP-bd"/>
</dbReference>
<dbReference type="GO" id="GO:0005524">
    <property type="term" value="F:ATP binding"/>
    <property type="evidence" value="ECO:0007669"/>
    <property type="project" value="UniProtKB-KW"/>
</dbReference>